<evidence type="ECO:0000313" key="1">
    <source>
        <dbReference type="EMBL" id="KAJ2809596.1"/>
    </source>
</evidence>
<protein>
    <submittedName>
        <fullName evidence="1">Uncharacterized protein</fullName>
    </submittedName>
</protein>
<feature type="non-terminal residue" evidence="1">
    <location>
        <position position="419"/>
    </location>
</feature>
<comment type="caution">
    <text evidence="1">The sequence shown here is derived from an EMBL/GenBank/DDBJ whole genome shotgun (WGS) entry which is preliminary data.</text>
</comment>
<name>A0ACC1LJ90_9FUNG</name>
<dbReference type="EMBL" id="JANBUP010000964">
    <property type="protein sequence ID" value="KAJ2809596.1"/>
    <property type="molecule type" value="Genomic_DNA"/>
</dbReference>
<sequence length="419" mass="47856">MRVVSALQLLPDHVLEDIVDHVTGSSRVWFDGVRPNSNEYRIMLRPLLSVCHGLRAIALSRYYGACKLEFASSPTYNFRCKRFSKYYASRPQDFGCRVDDGLDHSTHHLVKKLIVDLDEGGIYSGEALRMLTCAPYDGRAFPLIRKIVIRIFMDVSEEEFEDHQSNLSYKRRIRTETSPTNALYASYETDEEDHAIRPNVDQTSDPSALEANVSAFVRHIKQMAPLVDDIEVLPELFGYRELCTDHYGSLVTHLFRLAKHITYSDIDSALVPLELQPNQICDLVHISFGTDHRHNPFVQLAQRSRLTLQSLSIGQPFYTDLKDFIQEPGGSYVSYPCLLTLKLLAMHNGDFGDFPTFPGAVPFPSLRHLHMDVYYPFGDDTIFRGNAATLEYLKMKLDNQLYRVASEYNVFSRGSRPKL</sequence>
<organism evidence="1 2">
    <name type="scientific">Coemansia furcata</name>
    <dbReference type="NCBI Taxonomy" id="417177"/>
    <lineage>
        <taxon>Eukaryota</taxon>
        <taxon>Fungi</taxon>
        <taxon>Fungi incertae sedis</taxon>
        <taxon>Zoopagomycota</taxon>
        <taxon>Kickxellomycotina</taxon>
        <taxon>Kickxellomycetes</taxon>
        <taxon>Kickxellales</taxon>
        <taxon>Kickxellaceae</taxon>
        <taxon>Coemansia</taxon>
    </lineage>
</organism>
<proteinExistence type="predicted"/>
<dbReference type="Proteomes" id="UP001140096">
    <property type="component" value="Unassembled WGS sequence"/>
</dbReference>
<keyword evidence="2" id="KW-1185">Reference proteome</keyword>
<gene>
    <name evidence="1" type="ORF">H4S07_003174</name>
</gene>
<reference evidence="1" key="1">
    <citation type="submission" date="2022-07" db="EMBL/GenBank/DDBJ databases">
        <title>Phylogenomic reconstructions and comparative analyses of Kickxellomycotina fungi.</title>
        <authorList>
            <person name="Reynolds N.K."/>
            <person name="Stajich J.E."/>
            <person name="Barry K."/>
            <person name="Grigoriev I.V."/>
            <person name="Crous P."/>
            <person name="Smith M.E."/>
        </authorList>
    </citation>
    <scope>NUCLEOTIDE SEQUENCE</scope>
    <source>
        <strain evidence="1">CBS 102833</strain>
    </source>
</reference>
<accession>A0ACC1LJ90</accession>
<evidence type="ECO:0000313" key="2">
    <source>
        <dbReference type="Proteomes" id="UP001140096"/>
    </source>
</evidence>